<dbReference type="InterPro" id="IPR010541">
    <property type="entry name" value="Prp3_C"/>
</dbReference>
<organism evidence="2 3">
    <name type="scientific">Pseudocercospora musae</name>
    <dbReference type="NCBI Taxonomy" id="113226"/>
    <lineage>
        <taxon>Eukaryota</taxon>
        <taxon>Fungi</taxon>
        <taxon>Dikarya</taxon>
        <taxon>Ascomycota</taxon>
        <taxon>Pezizomycotina</taxon>
        <taxon>Dothideomycetes</taxon>
        <taxon>Dothideomycetidae</taxon>
        <taxon>Mycosphaerellales</taxon>
        <taxon>Mycosphaerellaceae</taxon>
        <taxon>Pseudocercospora</taxon>
    </lineage>
</organism>
<dbReference type="InterPro" id="IPR016135">
    <property type="entry name" value="UBQ-conjugating_enzyme/RWD"/>
</dbReference>
<dbReference type="PIRSF" id="PIRSF038021">
    <property type="entry name" value="UCP038021_RWDD2"/>
    <property type="match status" value="1"/>
</dbReference>
<keyword evidence="3" id="KW-1185">Reference proteome</keyword>
<dbReference type="OrthoDB" id="432412at2759"/>
<sequence length="289" mass="32270">MAVGYLPCDLLAYQLDQIDLLQAMFPGQDELSIDDDNQQLIGSLRQGCEGIETATPARLPEAVSLTLTLQVLHGFGKSRSMSIYIEVPLTRDTTAAEAPPLKVRVRQPDWLTKAELAQVVDGMPEDDTLSAIEHVREQARDLLSLRQESSVSVANASSQPIVRVWFYFPSISTREKRDDIVKYGPGYGLSGFLLAGKPGILCLEGGAQDIDDYMKFIKTESWGDIPSQHKKVSERYRETQDVVRSFEGMQEITDQLDKRGERSNRGDMKALESWLGERGLRTAFGKVLM</sequence>
<proteinExistence type="predicted"/>
<protein>
    <recommendedName>
        <fullName evidence="1">Small nuclear ribonucleoprotein Prp3 C-terminal domain-containing protein</fullName>
    </recommendedName>
</protein>
<dbReference type="InterPro" id="IPR059181">
    <property type="entry name" value="RWDD2A-B_C"/>
</dbReference>
<dbReference type="PANTHER" id="PTHR15955">
    <property type="entry name" value="RWD DOMAIN CONTAINING PROTEIN 2"/>
    <property type="match status" value="1"/>
</dbReference>
<dbReference type="InterPro" id="IPR017359">
    <property type="entry name" value="Phi-like"/>
</dbReference>
<accession>A0A139IDQ3</accession>
<name>A0A139IDQ3_9PEZI</name>
<feature type="domain" description="Small nuclear ribonucleoprotein Prp3 C-terminal" evidence="1">
    <location>
        <begin position="165"/>
        <end position="251"/>
    </location>
</feature>
<dbReference type="SUPFAM" id="SSF54495">
    <property type="entry name" value="UBC-like"/>
    <property type="match status" value="1"/>
</dbReference>
<dbReference type="EMBL" id="LFZO01000137">
    <property type="protein sequence ID" value="KXT12868.1"/>
    <property type="molecule type" value="Genomic_DNA"/>
</dbReference>
<evidence type="ECO:0000259" key="1">
    <source>
        <dbReference type="Pfam" id="PF06544"/>
    </source>
</evidence>
<gene>
    <name evidence="2" type="ORF">AC579_5379</name>
</gene>
<dbReference type="Pfam" id="PF06544">
    <property type="entry name" value="Prp3_C"/>
    <property type="match status" value="1"/>
</dbReference>
<dbReference type="PANTHER" id="PTHR15955:SF10">
    <property type="entry name" value="DUF1115 DOMAIN PROTEIN (AFU_ORTHOLOGUE AFUA_5G14750)"/>
    <property type="match status" value="1"/>
</dbReference>
<dbReference type="STRING" id="113226.A0A139IDQ3"/>
<reference evidence="2 3" key="1">
    <citation type="submission" date="2015-07" db="EMBL/GenBank/DDBJ databases">
        <title>Comparative genomics of the Sigatoka disease complex on banana suggests a link between parallel evolutionary changes in Pseudocercospora fijiensis and Pseudocercospora eumusae and increased virulence on the banana host.</title>
        <authorList>
            <person name="Chang T.-C."/>
            <person name="Salvucci A."/>
            <person name="Crous P.W."/>
            <person name="Stergiopoulos I."/>
        </authorList>
    </citation>
    <scope>NUCLEOTIDE SEQUENCE [LARGE SCALE GENOMIC DNA]</scope>
    <source>
        <strain evidence="2 3">CBS 116634</strain>
    </source>
</reference>
<dbReference type="CDD" id="cd24163">
    <property type="entry name" value="RWDD2_C"/>
    <property type="match status" value="1"/>
</dbReference>
<evidence type="ECO:0000313" key="3">
    <source>
        <dbReference type="Proteomes" id="UP000073492"/>
    </source>
</evidence>
<comment type="caution">
    <text evidence="2">The sequence shown here is derived from an EMBL/GenBank/DDBJ whole genome shotgun (WGS) entry which is preliminary data.</text>
</comment>
<evidence type="ECO:0000313" key="2">
    <source>
        <dbReference type="EMBL" id="KXT12868.1"/>
    </source>
</evidence>
<dbReference type="AlphaFoldDB" id="A0A139IDQ3"/>
<dbReference type="Gene3D" id="3.10.110.10">
    <property type="entry name" value="Ubiquitin Conjugating Enzyme"/>
    <property type="match status" value="1"/>
</dbReference>
<dbReference type="Proteomes" id="UP000073492">
    <property type="component" value="Unassembled WGS sequence"/>
</dbReference>